<dbReference type="Proteomes" id="UP000199306">
    <property type="component" value="Unassembled WGS sequence"/>
</dbReference>
<dbReference type="AlphaFoldDB" id="A0A1I5PD15"/>
<keyword evidence="1" id="KW-0732">Signal</keyword>
<feature type="chain" id="PRO_5011561546" description="Lipocalin-like domain-containing protein" evidence="1">
    <location>
        <begin position="21"/>
        <end position="152"/>
    </location>
</feature>
<sequence>MKKIALALSLIMLTVLSSCKKDDSQTPKTKSDILVASTWQIDEVIVTGGTVYPVGQLYKKGIAGQNDFSKVRLTFRADGTATAIDNSGNSSTSGKWALTNGDTKLVISDTGNFLLDGNGDIVLIDTGTFNFKGSRSLSGKSVDATVKMIPAQ</sequence>
<evidence type="ECO:0000256" key="1">
    <source>
        <dbReference type="SAM" id="SignalP"/>
    </source>
</evidence>
<gene>
    <name evidence="3" type="ORF">SAMN04515674_102414</name>
</gene>
<evidence type="ECO:0000313" key="4">
    <source>
        <dbReference type="Proteomes" id="UP000199306"/>
    </source>
</evidence>
<dbReference type="STRING" id="1079859.SAMN04515674_102414"/>
<protein>
    <recommendedName>
        <fullName evidence="2">Lipocalin-like domain-containing protein</fullName>
    </recommendedName>
</protein>
<dbReference type="OrthoDB" id="955129at2"/>
<proteinExistence type="predicted"/>
<reference evidence="3 4" key="1">
    <citation type="submission" date="2016-10" db="EMBL/GenBank/DDBJ databases">
        <authorList>
            <person name="de Groot N.N."/>
        </authorList>
    </citation>
    <scope>NUCLEOTIDE SEQUENCE [LARGE SCALE GENOMIC DNA]</scope>
    <source>
        <strain evidence="4">E92,LMG 26720,CCM 7988</strain>
    </source>
</reference>
<feature type="signal peptide" evidence="1">
    <location>
        <begin position="1"/>
        <end position="20"/>
    </location>
</feature>
<feature type="domain" description="Lipocalin-like" evidence="2">
    <location>
        <begin position="38"/>
        <end position="113"/>
    </location>
</feature>
<name>A0A1I5PD15_9BACT</name>
<keyword evidence="4" id="KW-1185">Reference proteome</keyword>
<organism evidence="3 4">
    <name type="scientific">Pseudarcicella hirudinis</name>
    <dbReference type="NCBI Taxonomy" id="1079859"/>
    <lineage>
        <taxon>Bacteria</taxon>
        <taxon>Pseudomonadati</taxon>
        <taxon>Bacteroidota</taxon>
        <taxon>Cytophagia</taxon>
        <taxon>Cytophagales</taxon>
        <taxon>Flectobacillaceae</taxon>
        <taxon>Pseudarcicella</taxon>
    </lineage>
</organism>
<dbReference type="InterPro" id="IPR024311">
    <property type="entry name" value="Lipocalin-like"/>
</dbReference>
<dbReference type="Pfam" id="PF13648">
    <property type="entry name" value="Lipocalin_4"/>
    <property type="match status" value="1"/>
</dbReference>
<dbReference type="RefSeq" id="WP_143095153.1">
    <property type="nucleotide sequence ID" value="NZ_FOXH01000002.1"/>
</dbReference>
<accession>A0A1I5PD15</accession>
<dbReference type="PROSITE" id="PS51257">
    <property type="entry name" value="PROKAR_LIPOPROTEIN"/>
    <property type="match status" value="1"/>
</dbReference>
<dbReference type="EMBL" id="FOXH01000002">
    <property type="protein sequence ID" value="SFP31935.1"/>
    <property type="molecule type" value="Genomic_DNA"/>
</dbReference>
<evidence type="ECO:0000259" key="2">
    <source>
        <dbReference type="Pfam" id="PF13648"/>
    </source>
</evidence>
<evidence type="ECO:0000313" key="3">
    <source>
        <dbReference type="EMBL" id="SFP31935.1"/>
    </source>
</evidence>